<protein>
    <submittedName>
        <fullName evidence="2">Uncharacterized protein</fullName>
    </submittedName>
</protein>
<feature type="compositionally biased region" description="Polar residues" evidence="1">
    <location>
        <begin position="7"/>
        <end position="29"/>
    </location>
</feature>
<reference evidence="2 3" key="1">
    <citation type="journal article" date="2015" name="Nat. Commun.">
        <title>Outbred genome sequencing and CRISPR/Cas9 gene editing in butterflies.</title>
        <authorList>
            <person name="Li X."/>
            <person name="Fan D."/>
            <person name="Zhang W."/>
            <person name="Liu G."/>
            <person name="Zhang L."/>
            <person name="Zhao L."/>
            <person name="Fang X."/>
            <person name="Chen L."/>
            <person name="Dong Y."/>
            <person name="Chen Y."/>
            <person name="Ding Y."/>
            <person name="Zhao R."/>
            <person name="Feng M."/>
            <person name="Zhu Y."/>
            <person name="Feng Y."/>
            <person name="Jiang X."/>
            <person name="Zhu D."/>
            <person name="Xiang H."/>
            <person name="Feng X."/>
            <person name="Li S."/>
            <person name="Wang J."/>
            <person name="Zhang G."/>
            <person name="Kronforst M.R."/>
            <person name="Wang W."/>
        </authorList>
    </citation>
    <scope>NUCLEOTIDE SEQUENCE [LARGE SCALE GENOMIC DNA]</scope>
    <source>
        <strain evidence="2">Ya'a_city_454_Px</strain>
        <tissue evidence="2">Whole body</tissue>
    </source>
</reference>
<keyword evidence="3" id="KW-1185">Reference proteome</keyword>
<evidence type="ECO:0000256" key="1">
    <source>
        <dbReference type="SAM" id="MobiDB-lite"/>
    </source>
</evidence>
<organism evidence="2 3">
    <name type="scientific">Papilio xuthus</name>
    <name type="common">Asian swallowtail butterfly</name>
    <dbReference type="NCBI Taxonomy" id="66420"/>
    <lineage>
        <taxon>Eukaryota</taxon>
        <taxon>Metazoa</taxon>
        <taxon>Ecdysozoa</taxon>
        <taxon>Arthropoda</taxon>
        <taxon>Hexapoda</taxon>
        <taxon>Insecta</taxon>
        <taxon>Pterygota</taxon>
        <taxon>Neoptera</taxon>
        <taxon>Endopterygota</taxon>
        <taxon>Lepidoptera</taxon>
        <taxon>Glossata</taxon>
        <taxon>Ditrysia</taxon>
        <taxon>Papilionoidea</taxon>
        <taxon>Papilionidae</taxon>
        <taxon>Papilioninae</taxon>
        <taxon>Papilio</taxon>
    </lineage>
</organism>
<sequence>MDELSKGMSQTGSTVVTDKNQENDGSSSPFIYVSESCLECERVRAACERLGAVEPARTADALPSPQPPPAPPSYLVTTPFDGDLFDAAHRAKYSACGRAPRRVRVRRRRRSARVALAAARRSSLFSALHSSRLFFNLT</sequence>
<proteinExistence type="predicted"/>
<feature type="region of interest" description="Disordered" evidence="1">
    <location>
        <begin position="1"/>
        <end position="29"/>
    </location>
</feature>
<evidence type="ECO:0000313" key="3">
    <source>
        <dbReference type="Proteomes" id="UP000053268"/>
    </source>
</evidence>
<accession>A0A194PQL0</accession>
<dbReference type="AlphaFoldDB" id="A0A194PQL0"/>
<dbReference type="EMBL" id="KQ459602">
    <property type="protein sequence ID" value="KPI93420.1"/>
    <property type="molecule type" value="Genomic_DNA"/>
</dbReference>
<name>A0A194PQL0_PAPXU</name>
<gene>
    <name evidence="2" type="ORF">RR46_10680</name>
</gene>
<evidence type="ECO:0000313" key="2">
    <source>
        <dbReference type="EMBL" id="KPI93420.1"/>
    </source>
</evidence>
<dbReference type="Proteomes" id="UP000053268">
    <property type="component" value="Unassembled WGS sequence"/>
</dbReference>